<dbReference type="GO" id="GO:0015276">
    <property type="term" value="F:ligand-gated monoatomic ion channel activity"/>
    <property type="evidence" value="ECO:0007669"/>
    <property type="project" value="InterPro"/>
</dbReference>
<keyword evidence="4" id="KW-0812">Transmembrane</keyword>
<keyword evidence="6" id="KW-0406">Ion transport</keyword>
<gene>
    <name evidence="13" type="ORF">MNOR_LOCUS33832</name>
</gene>
<evidence type="ECO:0000256" key="1">
    <source>
        <dbReference type="ARBA" id="ARBA00004651"/>
    </source>
</evidence>
<dbReference type="EMBL" id="CAXKWB010049996">
    <property type="protein sequence ID" value="CAL4169346.1"/>
    <property type="molecule type" value="Genomic_DNA"/>
</dbReference>
<name>A0AAV2S920_MEGNR</name>
<comment type="subcellular location">
    <subcellularLocation>
        <location evidence="1">Cell membrane</location>
        <topology evidence="1">Multi-pass membrane protein</topology>
    </subcellularLocation>
</comment>
<dbReference type="Proteomes" id="UP001497623">
    <property type="component" value="Unassembled WGS sequence"/>
</dbReference>
<dbReference type="InterPro" id="IPR052192">
    <property type="entry name" value="Insect_Ionotropic_Sensory_Rcpt"/>
</dbReference>
<evidence type="ECO:0000256" key="3">
    <source>
        <dbReference type="ARBA" id="ARBA00022475"/>
    </source>
</evidence>
<evidence type="ECO:0000313" key="13">
    <source>
        <dbReference type="EMBL" id="CAL4169346.1"/>
    </source>
</evidence>
<evidence type="ECO:0000259" key="12">
    <source>
        <dbReference type="SMART" id="SM00918"/>
    </source>
</evidence>
<evidence type="ECO:0000256" key="2">
    <source>
        <dbReference type="ARBA" id="ARBA00022448"/>
    </source>
</evidence>
<evidence type="ECO:0000256" key="10">
    <source>
        <dbReference type="ARBA" id="ARBA00023286"/>
    </source>
</evidence>
<keyword evidence="7" id="KW-0472">Membrane</keyword>
<dbReference type="PANTHER" id="PTHR42643:SF24">
    <property type="entry name" value="IONOTROPIC RECEPTOR 60A"/>
    <property type="match status" value="1"/>
</dbReference>
<dbReference type="InterPro" id="IPR019594">
    <property type="entry name" value="Glu/Gly-bd"/>
</dbReference>
<keyword evidence="5" id="KW-1133">Transmembrane helix</keyword>
<comment type="caution">
    <text evidence="13">The sequence shown here is derived from an EMBL/GenBank/DDBJ whole genome shotgun (WGS) entry which is preliminary data.</text>
</comment>
<keyword evidence="2" id="KW-0813">Transport</keyword>
<dbReference type="Pfam" id="PF10613">
    <property type="entry name" value="Lig_chan-Glu_bd"/>
    <property type="match status" value="1"/>
</dbReference>
<feature type="non-terminal residue" evidence="13">
    <location>
        <position position="180"/>
    </location>
</feature>
<dbReference type="SUPFAM" id="SSF53850">
    <property type="entry name" value="Periplasmic binding protein-like II"/>
    <property type="match status" value="1"/>
</dbReference>
<accession>A0AAV2S920</accession>
<dbReference type="GO" id="GO:0005886">
    <property type="term" value="C:plasma membrane"/>
    <property type="evidence" value="ECO:0007669"/>
    <property type="project" value="UniProtKB-SubCell"/>
</dbReference>
<keyword evidence="3" id="KW-1003">Cell membrane</keyword>
<evidence type="ECO:0000256" key="11">
    <source>
        <dbReference type="ARBA" id="ARBA00023303"/>
    </source>
</evidence>
<keyword evidence="8" id="KW-0675">Receptor</keyword>
<keyword evidence="10" id="KW-1071">Ligand-gated ion channel</keyword>
<evidence type="ECO:0000256" key="8">
    <source>
        <dbReference type="ARBA" id="ARBA00023170"/>
    </source>
</evidence>
<keyword evidence="14" id="KW-1185">Reference proteome</keyword>
<protein>
    <recommendedName>
        <fullName evidence="12">Ionotropic glutamate receptor L-glutamate and glycine-binding domain-containing protein</fullName>
    </recommendedName>
</protein>
<dbReference type="PANTHER" id="PTHR42643">
    <property type="entry name" value="IONOTROPIC RECEPTOR 20A-RELATED"/>
    <property type="match status" value="1"/>
</dbReference>
<evidence type="ECO:0000256" key="4">
    <source>
        <dbReference type="ARBA" id="ARBA00022692"/>
    </source>
</evidence>
<dbReference type="AlphaFoldDB" id="A0AAV2S920"/>
<organism evidence="13 14">
    <name type="scientific">Meganyctiphanes norvegica</name>
    <name type="common">Northern krill</name>
    <name type="synonym">Thysanopoda norvegica</name>
    <dbReference type="NCBI Taxonomy" id="48144"/>
    <lineage>
        <taxon>Eukaryota</taxon>
        <taxon>Metazoa</taxon>
        <taxon>Ecdysozoa</taxon>
        <taxon>Arthropoda</taxon>
        <taxon>Crustacea</taxon>
        <taxon>Multicrustacea</taxon>
        <taxon>Malacostraca</taxon>
        <taxon>Eumalacostraca</taxon>
        <taxon>Eucarida</taxon>
        <taxon>Euphausiacea</taxon>
        <taxon>Euphausiidae</taxon>
        <taxon>Meganyctiphanes</taxon>
    </lineage>
</organism>
<keyword evidence="9" id="KW-0325">Glycoprotein</keyword>
<evidence type="ECO:0000256" key="7">
    <source>
        <dbReference type="ARBA" id="ARBA00023136"/>
    </source>
</evidence>
<feature type="domain" description="Ionotropic glutamate receptor L-glutamate and glycine-binding" evidence="12">
    <location>
        <begin position="64"/>
        <end position="120"/>
    </location>
</feature>
<evidence type="ECO:0000256" key="9">
    <source>
        <dbReference type="ARBA" id="ARBA00023180"/>
    </source>
</evidence>
<evidence type="ECO:0000256" key="5">
    <source>
        <dbReference type="ARBA" id="ARBA00022989"/>
    </source>
</evidence>
<evidence type="ECO:0000313" key="14">
    <source>
        <dbReference type="Proteomes" id="UP001497623"/>
    </source>
</evidence>
<evidence type="ECO:0000256" key="6">
    <source>
        <dbReference type="ARBA" id="ARBA00023065"/>
    </source>
</evidence>
<sequence length="180" mass="19933">MGCGRNKVVKFGTVEAPGDGSWNLKMAGTWQNRTLCLTHPLWPKPSFNLMGREVKLAVITKVTVFSVPTSNKLADALGYSAELYKEIERRLNFTAVLVPTVGFGSKKKGSWNGMVGVLSRGEADVSPLDFSPSFARNEVIDFIFYSTDTVEILSKAPTKLIQPFLLLQIFTPEVWLVTVF</sequence>
<keyword evidence="11" id="KW-0407">Ion channel</keyword>
<reference evidence="13 14" key="1">
    <citation type="submission" date="2024-05" db="EMBL/GenBank/DDBJ databases">
        <authorList>
            <person name="Wallberg A."/>
        </authorList>
    </citation>
    <scope>NUCLEOTIDE SEQUENCE [LARGE SCALE GENOMIC DNA]</scope>
</reference>
<dbReference type="SMART" id="SM00918">
    <property type="entry name" value="Lig_chan-Glu_bd"/>
    <property type="match status" value="1"/>
</dbReference>
<dbReference type="Gene3D" id="3.40.190.10">
    <property type="entry name" value="Periplasmic binding protein-like II"/>
    <property type="match status" value="1"/>
</dbReference>
<proteinExistence type="predicted"/>